<organism evidence="1 2">
    <name type="scientific">Pelomonas nitida</name>
    <dbReference type="NCBI Taxonomy" id="3299027"/>
    <lineage>
        <taxon>Bacteria</taxon>
        <taxon>Pseudomonadati</taxon>
        <taxon>Pseudomonadota</taxon>
        <taxon>Betaproteobacteria</taxon>
        <taxon>Burkholderiales</taxon>
        <taxon>Sphaerotilaceae</taxon>
        <taxon>Roseateles</taxon>
    </lineage>
</organism>
<reference evidence="1 2" key="1">
    <citation type="submission" date="2024-09" db="EMBL/GenBank/DDBJ databases">
        <title>Novel species of the genus Pelomonas and Roseateles isolated from streams.</title>
        <authorList>
            <person name="Lu H."/>
        </authorList>
    </citation>
    <scope>NUCLEOTIDE SEQUENCE [LARGE SCALE GENOMIC DNA]</scope>
    <source>
        <strain evidence="1 2">BYS96W</strain>
    </source>
</reference>
<comment type="caution">
    <text evidence="1">The sequence shown here is derived from an EMBL/GenBank/DDBJ whole genome shotgun (WGS) entry which is preliminary data.</text>
</comment>
<dbReference type="Proteomes" id="UP001606305">
    <property type="component" value="Unassembled WGS sequence"/>
</dbReference>
<evidence type="ECO:0000313" key="2">
    <source>
        <dbReference type="Proteomes" id="UP001606305"/>
    </source>
</evidence>
<accession>A0ABW7G1D4</accession>
<protein>
    <submittedName>
        <fullName evidence="1">Uncharacterized protein</fullName>
    </submittedName>
</protein>
<evidence type="ECO:0000313" key="1">
    <source>
        <dbReference type="EMBL" id="MFG6455730.1"/>
    </source>
</evidence>
<keyword evidence="2" id="KW-1185">Reference proteome</keyword>
<dbReference type="RefSeq" id="WP_394486393.1">
    <property type="nucleotide sequence ID" value="NZ_JBIGIA010000002.1"/>
</dbReference>
<dbReference type="EMBL" id="JBIGIA010000002">
    <property type="protein sequence ID" value="MFG6455730.1"/>
    <property type="molecule type" value="Genomic_DNA"/>
</dbReference>
<name>A0ABW7G1D4_9BURK</name>
<sequence length="161" mass="17775">MIYVVHQPEAGEAKAWFAFNADDLLRKVAADDALPEHAIWDRASPRELLALFDATPETPGVAERFPGICTLGAEDGWDRPRYRADYVQDAGSYGAAPVRLEDACYAALRARGGQWKFYDNEPHALAAVDLPDPLYDAPGGWRARHALRQQLIAVEALADDL</sequence>
<proteinExistence type="predicted"/>
<gene>
    <name evidence="1" type="ORF">ACG00X_02690</name>
</gene>